<feature type="domain" description="Sulfatase N-terminal" evidence="2">
    <location>
        <begin position="27"/>
        <end position="407"/>
    </location>
</feature>
<proteinExistence type="predicted"/>
<dbReference type="InterPro" id="IPR000917">
    <property type="entry name" value="Sulfatase_N"/>
</dbReference>
<name>A0A5C5Z166_9BACT</name>
<evidence type="ECO:0000259" key="2">
    <source>
        <dbReference type="Pfam" id="PF00884"/>
    </source>
</evidence>
<dbReference type="EMBL" id="SJPJ01000001">
    <property type="protein sequence ID" value="TWT80766.1"/>
    <property type="molecule type" value="Genomic_DNA"/>
</dbReference>
<evidence type="ECO:0000313" key="4">
    <source>
        <dbReference type="Proteomes" id="UP000315010"/>
    </source>
</evidence>
<sequence precursor="true">MTLRIFVLLLVVVGSTWNATAQTNPLPNVVLIFADDLGPGMLGCYGQQVVTTPNIDQLAADGIKFNNYYGAVFCAPSRWTLLSGMHDGRRGGWAHTRAGLPIQRDDGRITEAEYQDRLVQLKANANPIAPEEVFLGQVAQAAGYKTSQFGKLDRGFLTWHERVKRFGWDFYEGYFDHARCHGFYPPYLWRNGERFELEGNHMANCGKTSEIGNEPIGYGGATYSQNVFIEGILKYIRDHKDERFFLYHPTQLPHGPVAIPSLHPDFAEHPTMSLAEKKYASMIKMLDDHVGLIMTELKTQGLDENTVVLFSSDNGHELYYGPKPSYKKQILPSGEKANLDDKKWRTSECGDVFNGAGGRAGLKRSGYQGGMQCPLIVRWPGRIAPGTETDLLSAHYDFMATLADIGGAEVPIGKDSISYLPTLLGQPQTQTHEYVIVNNHNRVMGSTALISRDGWKLVEMNRAKDEFQLYNINDDNEERHNLAMQYPEKVAALKAILLSELDSERPDLN</sequence>
<dbReference type="PANTHER" id="PTHR43751">
    <property type="entry name" value="SULFATASE"/>
    <property type="match status" value="1"/>
</dbReference>
<evidence type="ECO:0000313" key="3">
    <source>
        <dbReference type="EMBL" id="TWT80766.1"/>
    </source>
</evidence>
<dbReference type="PANTHER" id="PTHR43751:SF3">
    <property type="entry name" value="SULFATASE N-TERMINAL DOMAIN-CONTAINING PROTEIN"/>
    <property type="match status" value="1"/>
</dbReference>
<keyword evidence="4" id="KW-1185">Reference proteome</keyword>
<dbReference type="AlphaFoldDB" id="A0A5C5Z166"/>
<reference evidence="3 4" key="1">
    <citation type="submission" date="2019-02" db="EMBL/GenBank/DDBJ databases">
        <title>Deep-cultivation of Planctomycetes and their phenomic and genomic characterization uncovers novel biology.</title>
        <authorList>
            <person name="Wiegand S."/>
            <person name="Jogler M."/>
            <person name="Boedeker C."/>
            <person name="Pinto D."/>
            <person name="Vollmers J."/>
            <person name="Rivas-Marin E."/>
            <person name="Kohn T."/>
            <person name="Peeters S.H."/>
            <person name="Heuer A."/>
            <person name="Rast P."/>
            <person name="Oberbeckmann S."/>
            <person name="Bunk B."/>
            <person name="Jeske O."/>
            <person name="Meyerdierks A."/>
            <person name="Storesund J.E."/>
            <person name="Kallscheuer N."/>
            <person name="Luecker S."/>
            <person name="Lage O.M."/>
            <person name="Pohl T."/>
            <person name="Merkel B.J."/>
            <person name="Hornburger P."/>
            <person name="Mueller R.-W."/>
            <person name="Bruemmer F."/>
            <person name="Labrenz M."/>
            <person name="Spormann A.M."/>
            <person name="Op Den Camp H."/>
            <person name="Overmann J."/>
            <person name="Amann R."/>
            <person name="Jetten M.S.M."/>
            <person name="Mascher T."/>
            <person name="Medema M.H."/>
            <person name="Devos D.P."/>
            <person name="Kaster A.-K."/>
            <person name="Ovreas L."/>
            <person name="Rohde M."/>
            <person name="Galperin M.Y."/>
            <person name="Jogler C."/>
        </authorList>
    </citation>
    <scope>NUCLEOTIDE SEQUENCE [LARGE SCALE GENOMIC DNA]</scope>
    <source>
        <strain evidence="3 4">CA13</strain>
    </source>
</reference>
<protein>
    <submittedName>
        <fullName evidence="3">Arylsulfatase</fullName>
        <ecNumber evidence="3">3.1.6.1</ecNumber>
    </submittedName>
</protein>
<dbReference type="RefSeq" id="WP_146396003.1">
    <property type="nucleotide sequence ID" value="NZ_SJPJ01000001.1"/>
</dbReference>
<keyword evidence="1" id="KW-0732">Signal</keyword>
<dbReference type="Proteomes" id="UP000315010">
    <property type="component" value="Unassembled WGS sequence"/>
</dbReference>
<dbReference type="CDD" id="cd16145">
    <property type="entry name" value="ARS_like"/>
    <property type="match status" value="1"/>
</dbReference>
<keyword evidence="3" id="KW-0378">Hydrolase</keyword>
<dbReference type="SUPFAM" id="SSF53649">
    <property type="entry name" value="Alkaline phosphatase-like"/>
    <property type="match status" value="1"/>
</dbReference>
<feature type="chain" id="PRO_5022811167" evidence="1">
    <location>
        <begin position="22"/>
        <end position="509"/>
    </location>
</feature>
<accession>A0A5C5Z166</accession>
<dbReference type="OrthoDB" id="9762324at2"/>
<dbReference type="Gene3D" id="3.30.1120.10">
    <property type="match status" value="1"/>
</dbReference>
<comment type="caution">
    <text evidence="3">The sequence shown here is derived from an EMBL/GenBank/DDBJ whole genome shotgun (WGS) entry which is preliminary data.</text>
</comment>
<dbReference type="InterPro" id="IPR052701">
    <property type="entry name" value="GAG_Ulvan_Degrading_Sulfatases"/>
</dbReference>
<dbReference type="EC" id="3.1.6.1" evidence="3"/>
<dbReference type="GO" id="GO:0004065">
    <property type="term" value="F:arylsulfatase activity"/>
    <property type="evidence" value="ECO:0007669"/>
    <property type="project" value="UniProtKB-EC"/>
</dbReference>
<dbReference type="Gene3D" id="3.40.720.10">
    <property type="entry name" value="Alkaline Phosphatase, subunit A"/>
    <property type="match status" value="1"/>
</dbReference>
<dbReference type="Pfam" id="PF00884">
    <property type="entry name" value="Sulfatase"/>
    <property type="match status" value="1"/>
</dbReference>
<feature type="signal peptide" evidence="1">
    <location>
        <begin position="1"/>
        <end position="21"/>
    </location>
</feature>
<evidence type="ECO:0000256" key="1">
    <source>
        <dbReference type="SAM" id="SignalP"/>
    </source>
</evidence>
<dbReference type="InterPro" id="IPR017850">
    <property type="entry name" value="Alkaline_phosphatase_core_sf"/>
</dbReference>
<organism evidence="3 4">
    <name type="scientific">Novipirellula herctigrandis</name>
    <dbReference type="NCBI Taxonomy" id="2527986"/>
    <lineage>
        <taxon>Bacteria</taxon>
        <taxon>Pseudomonadati</taxon>
        <taxon>Planctomycetota</taxon>
        <taxon>Planctomycetia</taxon>
        <taxon>Pirellulales</taxon>
        <taxon>Pirellulaceae</taxon>
        <taxon>Novipirellula</taxon>
    </lineage>
</organism>
<gene>
    <name evidence="3" type="primary">atsA_45</name>
    <name evidence="3" type="ORF">CA13_22120</name>
</gene>